<dbReference type="AlphaFoldDB" id="A0A6C0B5S8"/>
<dbReference type="InterPro" id="IPR001900">
    <property type="entry name" value="RNase_II/R"/>
</dbReference>
<dbReference type="InterPro" id="IPR012340">
    <property type="entry name" value="NA-bd_OB-fold"/>
</dbReference>
<evidence type="ECO:0000313" key="3">
    <source>
        <dbReference type="EMBL" id="QHS87557.1"/>
    </source>
</evidence>
<protein>
    <recommendedName>
        <fullName evidence="1">DIS3-like exonuclease 1</fullName>
    </recommendedName>
</protein>
<dbReference type="SMART" id="SM00955">
    <property type="entry name" value="RNB"/>
    <property type="match status" value="1"/>
</dbReference>
<organism evidence="3">
    <name type="scientific">viral metagenome</name>
    <dbReference type="NCBI Taxonomy" id="1070528"/>
    <lineage>
        <taxon>unclassified sequences</taxon>
        <taxon>metagenomes</taxon>
        <taxon>organismal metagenomes</taxon>
    </lineage>
</organism>
<dbReference type="GO" id="GO:0006402">
    <property type="term" value="P:mRNA catabolic process"/>
    <property type="evidence" value="ECO:0007669"/>
    <property type="project" value="TreeGrafter"/>
</dbReference>
<evidence type="ECO:0000259" key="2">
    <source>
        <dbReference type="SMART" id="SM00955"/>
    </source>
</evidence>
<dbReference type="Pfam" id="PF00773">
    <property type="entry name" value="RNB"/>
    <property type="match status" value="2"/>
</dbReference>
<evidence type="ECO:0000256" key="1">
    <source>
        <dbReference type="ARBA" id="ARBA00016366"/>
    </source>
</evidence>
<dbReference type="EMBL" id="MN739082">
    <property type="protein sequence ID" value="QHS87557.1"/>
    <property type="molecule type" value="Genomic_DNA"/>
</dbReference>
<proteinExistence type="predicted"/>
<dbReference type="InterPro" id="IPR050180">
    <property type="entry name" value="RNR_Ribonuclease"/>
</dbReference>
<dbReference type="PANTHER" id="PTHR23355:SF30">
    <property type="entry name" value="DIS3-LIKE EXONUCLEASE 1"/>
    <property type="match status" value="1"/>
</dbReference>
<feature type="domain" description="RNB" evidence="2">
    <location>
        <begin position="193"/>
        <end position="465"/>
    </location>
</feature>
<accession>A0A6C0B5S8</accession>
<dbReference type="SUPFAM" id="SSF50249">
    <property type="entry name" value="Nucleic acid-binding proteins"/>
    <property type="match status" value="1"/>
</dbReference>
<dbReference type="GO" id="GO:0003723">
    <property type="term" value="F:RNA binding"/>
    <property type="evidence" value="ECO:0007669"/>
    <property type="project" value="InterPro"/>
</dbReference>
<sequence>MESNIDKTVYAGILCINRTYGRTENGKRLLYKCIPDDRSLPAAILVPYQMTITFTKAHKNKYVLFRRVHVRGPDCGRTHASASDSRRVHVREPDCGRTPLGGSDCHVKEPDLSIRSNDNPVNTTDSQVPCRGEIVETIGDVDSREAFNEYQVCRKRLNISLTPFTNIVKDTLKSTDEWQFIEKIMTLNPGDKIADLRNYHVITIDPDSCTDFDDAFSAQLMGNVLIVNVYISHVFFWMESFGLWDAISDRVSTIYLPDRKRPMLPSIMSERLCSLQKGKPRVAFVMSTRYNLITGEQISEPTFMNALINVRKNYSYEDPLLEENKAYCYISDIASRNAGYDMDSHEVVAWWMVKMNAECAQRLSTVNGGIFRVQSNTISVADVPVIEGAPVASLSEGASVAQVAKSNDFVRRWLKLDGPADPAQYSSVSSRHSGLGLDHYAHITSPIRRIADIVNQAAFMKHVMGYDVSDECSRFLDKWMGKIEYMNTATRAIRRVQMDCELLERCETDSATLNTIHTGMAIANESPGEYTIYIDALKLITYMKTTSALTLFEPTQFQIYVFNDESRLSRKIRIRHIA</sequence>
<dbReference type="GO" id="GO:0000175">
    <property type="term" value="F:3'-5'-RNA exonuclease activity"/>
    <property type="evidence" value="ECO:0007669"/>
    <property type="project" value="TreeGrafter"/>
</dbReference>
<dbReference type="PANTHER" id="PTHR23355">
    <property type="entry name" value="RIBONUCLEASE"/>
    <property type="match status" value="1"/>
</dbReference>
<reference evidence="3" key="1">
    <citation type="journal article" date="2020" name="Nature">
        <title>Giant virus diversity and host interactions through global metagenomics.</title>
        <authorList>
            <person name="Schulz F."/>
            <person name="Roux S."/>
            <person name="Paez-Espino D."/>
            <person name="Jungbluth S."/>
            <person name="Walsh D.A."/>
            <person name="Denef V.J."/>
            <person name="McMahon K.D."/>
            <person name="Konstantinidis K.T."/>
            <person name="Eloe-Fadrosh E.A."/>
            <person name="Kyrpides N.C."/>
            <person name="Woyke T."/>
        </authorList>
    </citation>
    <scope>NUCLEOTIDE SEQUENCE</scope>
    <source>
        <strain evidence="3">GVMAG-M-3300010157-4</strain>
    </source>
</reference>
<name>A0A6C0B5S8_9ZZZZ</name>